<dbReference type="Pfam" id="PF18089">
    <property type="entry name" value="DAPG_hydrolase"/>
    <property type="match status" value="1"/>
</dbReference>
<name>A0ABS1E068_RUBGE</name>
<evidence type="ECO:0000313" key="8">
    <source>
        <dbReference type="Proteomes" id="UP001041814"/>
    </source>
</evidence>
<evidence type="ECO:0000256" key="5">
    <source>
        <dbReference type="ARBA" id="ARBA00023459"/>
    </source>
</evidence>
<gene>
    <name evidence="7" type="ORF">CKO43_16060</name>
</gene>
<proteinExistence type="inferred from homology"/>
<reference evidence="7" key="2">
    <citation type="journal article" date="2020" name="Microorganisms">
        <title>Osmotic Adaptation and Compatible Solute Biosynthesis of Phototrophic Bacteria as Revealed from Genome Analyses.</title>
        <authorList>
            <person name="Imhoff J.F."/>
            <person name="Rahn T."/>
            <person name="Kunzel S."/>
            <person name="Keller A."/>
            <person name="Neulinger S.C."/>
        </authorList>
    </citation>
    <scope>NUCLEOTIDE SEQUENCE</scope>
    <source>
        <strain evidence="7">IM 151</strain>
    </source>
</reference>
<keyword evidence="3 7" id="KW-0378">Hydrolase</keyword>
<keyword evidence="2" id="KW-0479">Metal-binding</keyword>
<comment type="caution">
    <text evidence="7">The sequence shown here is derived from an EMBL/GenBank/DDBJ whole genome shotgun (WGS) entry which is preliminary data.</text>
</comment>
<dbReference type="GO" id="GO:0016787">
    <property type="term" value="F:hydrolase activity"/>
    <property type="evidence" value="ECO:0007669"/>
    <property type="project" value="UniProtKB-KW"/>
</dbReference>
<keyword evidence="4" id="KW-0862">Zinc</keyword>
<keyword evidence="8" id="KW-1185">Reference proteome</keyword>
<evidence type="ECO:0000256" key="3">
    <source>
        <dbReference type="ARBA" id="ARBA00022801"/>
    </source>
</evidence>
<dbReference type="EMBL" id="NRRU01000062">
    <property type="protein sequence ID" value="MBK1714287.1"/>
    <property type="molecule type" value="Genomic_DNA"/>
</dbReference>
<dbReference type="RefSeq" id="WP_200227971.1">
    <property type="nucleotide sequence ID" value="NZ_NRRT01000014.1"/>
</dbReference>
<sequence length="272" mass="30396">MRRELSAQDKAQPYAPWFDRPMTPAPQSIYDELDGGALDPALALPLAERDKLLEPGYLPAERGWCMLPDGSAFVAGLTRMPGVSAEMLEWWFYWHGLHGLRYAIWDADDHYDARVSPETIRRRLDPTLSIRERGWNTTDIVLEDVGTGPTELHISFVSPEAFGYDMAAFGRGACAAISANIRHGSGPSLVCFSHVAREIEGGIELRSRFWLGWNVVDGKPVRVGQGVPQEVFLGLAKGLVRHCPKEYHNLAAILPAVWAENKDRADRLEDYL</sequence>
<evidence type="ECO:0000259" key="6">
    <source>
        <dbReference type="Pfam" id="PF18089"/>
    </source>
</evidence>
<dbReference type="Proteomes" id="UP001041814">
    <property type="component" value="Unassembled WGS sequence"/>
</dbReference>
<evidence type="ECO:0000256" key="4">
    <source>
        <dbReference type="ARBA" id="ARBA00022833"/>
    </source>
</evidence>
<organism evidence="7 8">
    <name type="scientific">Rubrivivax gelatinosus</name>
    <name type="common">Rhodocyclus gelatinosus</name>
    <name type="synonym">Rhodopseudomonas gelatinosa</name>
    <dbReference type="NCBI Taxonomy" id="28068"/>
    <lineage>
        <taxon>Bacteria</taxon>
        <taxon>Pseudomonadati</taxon>
        <taxon>Pseudomonadota</taxon>
        <taxon>Betaproteobacteria</taxon>
        <taxon>Burkholderiales</taxon>
        <taxon>Sphaerotilaceae</taxon>
        <taxon>Rubrivivax</taxon>
    </lineage>
</organism>
<accession>A0ABS1E068</accession>
<dbReference type="InterPro" id="IPR041526">
    <property type="entry name" value="DAPG_hydrolase"/>
</dbReference>
<comment type="cofactor">
    <cofactor evidence="1">
        <name>Zn(2+)</name>
        <dbReference type="ChEBI" id="CHEBI:29105"/>
    </cofactor>
</comment>
<protein>
    <submittedName>
        <fullName evidence="7">Phloretin hydrolase</fullName>
    </submittedName>
</protein>
<evidence type="ECO:0000256" key="1">
    <source>
        <dbReference type="ARBA" id="ARBA00001947"/>
    </source>
</evidence>
<reference evidence="7" key="1">
    <citation type="submission" date="2017-08" db="EMBL/GenBank/DDBJ databases">
        <authorList>
            <person name="Imhoff J.F."/>
            <person name="Rahn T."/>
            <person name="Kuenzel S."/>
            <person name="Neulinger S.C."/>
        </authorList>
    </citation>
    <scope>NUCLEOTIDE SEQUENCE</scope>
    <source>
        <strain evidence="7">IM 151</strain>
    </source>
</reference>
<evidence type="ECO:0000313" key="7">
    <source>
        <dbReference type="EMBL" id="MBK1714287.1"/>
    </source>
</evidence>
<comment type="similarity">
    <text evidence="5">Belongs to the DAPG/phloretin hydrolase family.</text>
</comment>
<feature type="domain" description="DAPG hydrolase PhiG" evidence="6">
    <location>
        <begin position="46"/>
        <end position="259"/>
    </location>
</feature>
<evidence type="ECO:0000256" key="2">
    <source>
        <dbReference type="ARBA" id="ARBA00022723"/>
    </source>
</evidence>